<dbReference type="Proteomes" id="UP000683429">
    <property type="component" value="Chromosome"/>
</dbReference>
<evidence type="ECO:0000313" key="3">
    <source>
        <dbReference type="Proteomes" id="UP000198809"/>
    </source>
</evidence>
<accession>A0A1H8NMY3</accession>
<dbReference type="STRING" id="1333845.SAMN04487895_106325"/>
<keyword evidence="4" id="KW-1185">Reference proteome</keyword>
<gene>
    <name evidence="1" type="ORF">KP014_21790</name>
    <name evidence="2" type="ORF">SAMN04487895_106325</name>
</gene>
<dbReference type="EMBL" id="FODH01000006">
    <property type="protein sequence ID" value="SEO30936.1"/>
    <property type="molecule type" value="Genomic_DNA"/>
</dbReference>
<dbReference type="RefSeq" id="WP_175491855.1">
    <property type="nucleotide sequence ID" value="NZ_CP076607.1"/>
</dbReference>
<dbReference type="AlphaFoldDB" id="A0A1H8NMY3"/>
<evidence type="ECO:0000313" key="1">
    <source>
        <dbReference type="EMBL" id="QWU14539.1"/>
    </source>
</evidence>
<name>A0A1H8NMY3_9BACL</name>
<reference evidence="2 3" key="1">
    <citation type="submission" date="2016-10" db="EMBL/GenBank/DDBJ databases">
        <authorList>
            <person name="de Groot N.N."/>
        </authorList>
    </citation>
    <scope>NUCLEOTIDE SEQUENCE [LARGE SCALE GENOMIC DNA]</scope>
    <source>
        <strain evidence="2 3">CGMCC 1.10238</strain>
    </source>
</reference>
<reference evidence="1 4" key="2">
    <citation type="submission" date="2021-06" db="EMBL/GenBank/DDBJ databases">
        <title>Whole genome sequence of Paenibacillus sophorae DSM23020 for comparative genomics.</title>
        <authorList>
            <person name="Kim M.-J."/>
            <person name="Lee G."/>
            <person name="Shin J.-H."/>
        </authorList>
    </citation>
    <scope>NUCLEOTIDE SEQUENCE [LARGE SCALE GENOMIC DNA]</scope>
    <source>
        <strain evidence="1 4">DSM 23020</strain>
    </source>
</reference>
<dbReference type="Proteomes" id="UP000198809">
    <property type="component" value="Unassembled WGS sequence"/>
</dbReference>
<sequence length="65" mass="7115">MCTTLRSPTTSRSQEYHLRTKPYVNGLDAVFSAIQAFPMNWMKDVSTGKAVYGSITPETKESGGA</sequence>
<protein>
    <submittedName>
        <fullName evidence="2">Uncharacterized protein</fullName>
    </submittedName>
</protein>
<evidence type="ECO:0000313" key="4">
    <source>
        <dbReference type="Proteomes" id="UP000683429"/>
    </source>
</evidence>
<organism evidence="2 3">
    <name type="scientific">Paenibacillus sophorae</name>
    <dbReference type="NCBI Taxonomy" id="1333845"/>
    <lineage>
        <taxon>Bacteria</taxon>
        <taxon>Bacillati</taxon>
        <taxon>Bacillota</taxon>
        <taxon>Bacilli</taxon>
        <taxon>Bacillales</taxon>
        <taxon>Paenibacillaceae</taxon>
        <taxon>Paenibacillus</taxon>
    </lineage>
</organism>
<proteinExistence type="predicted"/>
<dbReference type="EMBL" id="CP076607">
    <property type="protein sequence ID" value="QWU14539.1"/>
    <property type="molecule type" value="Genomic_DNA"/>
</dbReference>
<evidence type="ECO:0000313" key="2">
    <source>
        <dbReference type="EMBL" id="SEO30936.1"/>
    </source>
</evidence>